<name>A0A804RDF5_MAIZE</name>
<evidence type="ECO:0000313" key="2">
    <source>
        <dbReference type="EnsemblPlants" id="Zm00001eb409140_P001"/>
    </source>
</evidence>
<dbReference type="AlphaFoldDB" id="A0A804RDF5"/>
<dbReference type="EnsemblPlants" id="Zm00001eb409140_T001">
    <property type="protein sequence ID" value="Zm00001eb409140_P001"/>
    <property type="gene ID" value="Zm00001eb409140"/>
</dbReference>
<accession>A0A804RDF5</accession>
<evidence type="ECO:0000256" key="1">
    <source>
        <dbReference type="SAM" id="Phobius"/>
    </source>
</evidence>
<keyword evidence="1" id="KW-1133">Transmembrane helix</keyword>
<protein>
    <submittedName>
        <fullName evidence="2">Uncharacterized protein</fullName>
    </submittedName>
</protein>
<proteinExistence type="predicted"/>
<keyword evidence="1" id="KW-0472">Membrane</keyword>
<reference evidence="2" key="3">
    <citation type="submission" date="2021-05" db="UniProtKB">
        <authorList>
            <consortium name="EnsemblPlants"/>
        </authorList>
    </citation>
    <scope>IDENTIFICATION</scope>
    <source>
        <strain evidence="2">cv. B73</strain>
    </source>
</reference>
<evidence type="ECO:0000313" key="3">
    <source>
        <dbReference type="Proteomes" id="UP000007305"/>
    </source>
</evidence>
<reference evidence="3" key="1">
    <citation type="journal article" date="2009" name="Science">
        <title>The B73 maize genome: complexity, diversity, and dynamics.</title>
        <authorList>
            <person name="Schnable P.S."/>
            <person name="Ware D."/>
            <person name="Fulton R.S."/>
            <person name="Stein J.C."/>
            <person name="Wei F."/>
            <person name="Pasternak S."/>
            <person name="Liang C."/>
            <person name="Zhang J."/>
            <person name="Fulton L."/>
            <person name="Graves T.A."/>
            <person name="Minx P."/>
            <person name="Reily A.D."/>
            <person name="Courtney L."/>
            <person name="Kruchowski S.S."/>
            <person name="Tomlinson C."/>
            <person name="Strong C."/>
            <person name="Delehaunty K."/>
            <person name="Fronick C."/>
            <person name="Courtney B."/>
            <person name="Rock S.M."/>
            <person name="Belter E."/>
            <person name="Du F."/>
            <person name="Kim K."/>
            <person name="Abbott R.M."/>
            <person name="Cotton M."/>
            <person name="Levy A."/>
            <person name="Marchetto P."/>
            <person name="Ochoa K."/>
            <person name="Jackson S.M."/>
            <person name="Gillam B."/>
            <person name="Chen W."/>
            <person name="Yan L."/>
            <person name="Higginbotham J."/>
            <person name="Cardenas M."/>
            <person name="Waligorski J."/>
            <person name="Applebaum E."/>
            <person name="Phelps L."/>
            <person name="Falcone J."/>
            <person name="Kanchi K."/>
            <person name="Thane T."/>
            <person name="Scimone A."/>
            <person name="Thane N."/>
            <person name="Henke J."/>
            <person name="Wang T."/>
            <person name="Ruppert J."/>
            <person name="Shah N."/>
            <person name="Rotter K."/>
            <person name="Hodges J."/>
            <person name="Ingenthron E."/>
            <person name="Cordes M."/>
            <person name="Kohlberg S."/>
            <person name="Sgro J."/>
            <person name="Delgado B."/>
            <person name="Mead K."/>
            <person name="Chinwalla A."/>
            <person name="Leonard S."/>
            <person name="Crouse K."/>
            <person name="Collura K."/>
            <person name="Kudrna D."/>
            <person name="Currie J."/>
            <person name="He R."/>
            <person name="Angelova A."/>
            <person name="Rajasekar S."/>
            <person name="Mueller T."/>
            <person name="Lomeli R."/>
            <person name="Scara G."/>
            <person name="Ko A."/>
            <person name="Delaney K."/>
            <person name="Wissotski M."/>
            <person name="Lopez G."/>
            <person name="Campos D."/>
            <person name="Braidotti M."/>
            <person name="Ashley E."/>
            <person name="Golser W."/>
            <person name="Kim H."/>
            <person name="Lee S."/>
            <person name="Lin J."/>
            <person name="Dujmic Z."/>
            <person name="Kim W."/>
            <person name="Talag J."/>
            <person name="Zuccolo A."/>
            <person name="Fan C."/>
            <person name="Sebastian A."/>
            <person name="Kramer M."/>
            <person name="Spiegel L."/>
            <person name="Nascimento L."/>
            <person name="Zutavern T."/>
            <person name="Miller B."/>
            <person name="Ambroise C."/>
            <person name="Muller S."/>
            <person name="Spooner W."/>
            <person name="Narechania A."/>
            <person name="Ren L."/>
            <person name="Wei S."/>
            <person name="Kumari S."/>
            <person name="Faga B."/>
            <person name="Levy M.J."/>
            <person name="McMahan L."/>
            <person name="Van Buren P."/>
            <person name="Vaughn M.W."/>
            <person name="Ying K."/>
            <person name="Yeh C.-T."/>
            <person name="Emrich S.J."/>
            <person name="Jia Y."/>
            <person name="Kalyanaraman A."/>
            <person name="Hsia A.-P."/>
            <person name="Barbazuk W.B."/>
            <person name="Baucom R.S."/>
            <person name="Brutnell T.P."/>
            <person name="Carpita N.C."/>
            <person name="Chaparro C."/>
            <person name="Chia J.-M."/>
            <person name="Deragon J.-M."/>
            <person name="Estill J.C."/>
            <person name="Fu Y."/>
            <person name="Jeddeloh J.A."/>
            <person name="Han Y."/>
            <person name="Lee H."/>
            <person name="Li P."/>
            <person name="Lisch D.R."/>
            <person name="Liu S."/>
            <person name="Liu Z."/>
            <person name="Nagel D.H."/>
            <person name="McCann M.C."/>
            <person name="SanMiguel P."/>
            <person name="Myers A.M."/>
            <person name="Nettleton D."/>
            <person name="Nguyen J."/>
            <person name="Penning B.W."/>
            <person name="Ponnala L."/>
            <person name="Schneider K.L."/>
            <person name="Schwartz D.C."/>
            <person name="Sharma A."/>
            <person name="Soderlund C."/>
            <person name="Springer N.M."/>
            <person name="Sun Q."/>
            <person name="Wang H."/>
            <person name="Waterman M."/>
            <person name="Westerman R."/>
            <person name="Wolfgruber T.K."/>
            <person name="Yang L."/>
            <person name="Yu Y."/>
            <person name="Zhang L."/>
            <person name="Zhou S."/>
            <person name="Zhu Q."/>
            <person name="Bennetzen J.L."/>
            <person name="Dawe R.K."/>
            <person name="Jiang J."/>
            <person name="Jiang N."/>
            <person name="Presting G.G."/>
            <person name="Wessler S.R."/>
            <person name="Aluru S."/>
            <person name="Martienssen R.A."/>
            <person name="Clifton S.W."/>
            <person name="McCombie W.R."/>
            <person name="Wing R.A."/>
            <person name="Wilson R.K."/>
        </authorList>
    </citation>
    <scope>NUCLEOTIDE SEQUENCE [LARGE SCALE GENOMIC DNA]</scope>
    <source>
        <strain evidence="3">cv. B73</strain>
    </source>
</reference>
<keyword evidence="1" id="KW-0812">Transmembrane</keyword>
<organism evidence="2 3">
    <name type="scientific">Zea mays</name>
    <name type="common">Maize</name>
    <dbReference type="NCBI Taxonomy" id="4577"/>
    <lineage>
        <taxon>Eukaryota</taxon>
        <taxon>Viridiplantae</taxon>
        <taxon>Streptophyta</taxon>
        <taxon>Embryophyta</taxon>
        <taxon>Tracheophyta</taxon>
        <taxon>Spermatophyta</taxon>
        <taxon>Magnoliopsida</taxon>
        <taxon>Liliopsida</taxon>
        <taxon>Poales</taxon>
        <taxon>Poaceae</taxon>
        <taxon>PACMAD clade</taxon>
        <taxon>Panicoideae</taxon>
        <taxon>Andropogonodae</taxon>
        <taxon>Andropogoneae</taxon>
        <taxon>Tripsacinae</taxon>
        <taxon>Zea</taxon>
    </lineage>
</organism>
<feature type="transmembrane region" description="Helical" evidence="1">
    <location>
        <begin position="58"/>
        <end position="81"/>
    </location>
</feature>
<dbReference type="InParanoid" id="A0A804RDF5"/>
<reference evidence="2" key="2">
    <citation type="submission" date="2019-07" db="EMBL/GenBank/DDBJ databases">
        <authorList>
            <person name="Seetharam A."/>
            <person name="Woodhouse M."/>
            <person name="Cannon E."/>
        </authorList>
    </citation>
    <scope>NUCLEOTIDE SEQUENCE [LARGE SCALE GENOMIC DNA]</scope>
    <source>
        <strain evidence="2">cv. B73</strain>
    </source>
</reference>
<sequence>MLSIGCSLDKRIQNTTKLVHDCEVTKLRILIRDKSCINIHAYEHMFASRYFSNKFHYFIYKSISIYMCVWLCIFSSGYFFAYNSFVGMPETWEKTKWAKRTIPIISQTVLIVKRLVENLLCMHKFMIPKYSCIFWNTGLDTVDLNRTRIFENLPCFCMEQINFSHKKFDTR</sequence>
<dbReference type="Gramene" id="Zm00001eb409140_T001">
    <property type="protein sequence ID" value="Zm00001eb409140_P001"/>
    <property type="gene ID" value="Zm00001eb409140"/>
</dbReference>
<keyword evidence="3" id="KW-1185">Reference proteome</keyword>
<dbReference type="Proteomes" id="UP000007305">
    <property type="component" value="Chromosome 10"/>
</dbReference>